<comment type="function">
    <text evidence="5">Bidirectionally degrades single-stranded DNA into large acid-insoluble oligonucleotides, which are then degraded further into small acid-soluble oligonucleotides.</text>
</comment>
<comment type="subunit">
    <text evidence="5">Heterooligomer composed of large and small subunits.</text>
</comment>
<protein>
    <recommendedName>
        <fullName evidence="5">Exodeoxyribonuclease 7 large subunit</fullName>
        <ecNumber evidence="5">3.1.11.6</ecNumber>
    </recommendedName>
    <alternativeName>
        <fullName evidence="5">Exodeoxyribonuclease VII large subunit</fullName>
        <shortName evidence="5">Exonuclease VII large subunit</shortName>
    </alternativeName>
</protein>
<evidence type="ECO:0000313" key="9">
    <source>
        <dbReference type="EMBL" id="MDM7859704.1"/>
    </source>
</evidence>
<feature type="domain" description="OB-fold nucleic acid binding" evidence="8">
    <location>
        <begin position="12"/>
        <end position="105"/>
    </location>
</feature>
<dbReference type="PANTHER" id="PTHR30008">
    <property type="entry name" value="EXODEOXYRIBONUCLEASE 7 LARGE SUBUNIT"/>
    <property type="match status" value="1"/>
</dbReference>
<keyword evidence="1 5" id="KW-0963">Cytoplasm</keyword>
<keyword evidence="3 5" id="KW-0378">Hydrolase</keyword>
<dbReference type="Pfam" id="PF13742">
    <property type="entry name" value="tRNA_anti_2"/>
    <property type="match status" value="1"/>
</dbReference>
<evidence type="ECO:0000259" key="8">
    <source>
        <dbReference type="Pfam" id="PF13742"/>
    </source>
</evidence>
<evidence type="ECO:0000259" key="7">
    <source>
        <dbReference type="Pfam" id="PF02601"/>
    </source>
</evidence>
<evidence type="ECO:0000256" key="3">
    <source>
        <dbReference type="ARBA" id="ARBA00022801"/>
    </source>
</evidence>
<dbReference type="RefSeq" id="WP_289363791.1">
    <property type="nucleotide sequence ID" value="NZ_JAUCBP010000002.1"/>
</dbReference>
<dbReference type="NCBIfam" id="TIGR00237">
    <property type="entry name" value="xseA"/>
    <property type="match status" value="1"/>
</dbReference>
<dbReference type="EC" id="3.1.11.6" evidence="5"/>
<proteinExistence type="inferred from homology"/>
<feature type="domain" description="Exonuclease VII large subunit C-terminal" evidence="7">
    <location>
        <begin position="128"/>
        <end position="440"/>
    </location>
</feature>
<comment type="similarity">
    <text evidence="5 6">Belongs to the XseA family.</text>
</comment>
<gene>
    <name evidence="5 9" type="primary">xseA</name>
    <name evidence="9" type="ORF">QTP81_03655</name>
</gene>
<organism evidence="9 10">
    <name type="scientific">Alteromonas arenosi</name>
    <dbReference type="NCBI Taxonomy" id="3055817"/>
    <lineage>
        <taxon>Bacteria</taxon>
        <taxon>Pseudomonadati</taxon>
        <taxon>Pseudomonadota</taxon>
        <taxon>Gammaproteobacteria</taxon>
        <taxon>Alteromonadales</taxon>
        <taxon>Alteromonadaceae</taxon>
        <taxon>Alteromonas/Salinimonas group</taxon>
        <taxon>Alteromonas</taxon>
    </lineage>
</organism>
<dbReference type="InterPro" id="IPR025824">
    <property type="entry name" value="OB-fold_nuc-bd_dom"/>
</dbReference>
<dbReference type="PANTHER" id="PTHR30008:SF0">
    <property type="entry name" value="EXODEOXYRIBONUCLEASE 7 LARGE SUBUNIT"/>
    <property type="match status" value="1"/>
</dbReference>
<evidence type="ECO:0000256" key="6">
    <source>
        <dbReference type="RuleBase" id="RU004355"/>
    </source>
</evidence>
<dbReference type="EMBL" id="JAUCBP010000002">
    <property type="protein sequence ID" value="MDM7859704.1"/>
    <property type="molecule type" value="Genomic_DNA"/>
</dbReference>
<dbReference type="GO" id="GO:0008855">
    <property type="term" value="F:exodeoxyribonuclease VII activity"/>
    <property type="evidence" value="ECO:0007669"/>
    <property type="project" value="UniProtKB-EC"/>
</dbReference>
<name>A0ABT7SU30_9ALTE</name>
<dbReference type="InterPro" id="IPR020579">
    <property type="entry name" value="Exonuc_VII_lsu_C"/>
</dbReference>
<accession>A0ABT7SU30</accession>
<comment type="caution">
    <text evidence="9">The sequence shown here is derived from an EMBL/GenBank/DDBJ whole genome shotgun (WGS) entry which is preliminary data.</text>
</comment>
<keyword evidence="2 5" id="KW-0540">Nuclease</keyword>
<keyword evidence="10" id="KW-1185">Reference proteome</keyword>
<keyword evidence="4 5" id="KW-0269">Exonuclease</keyword>
<evidence type="ECO:0000256" key="2">
    <source>
        <dbReference type="ARBA" id="ARBA00022722"/>
    </source>
</evidence>
<dbReference type="InterPro" id="IPR003753">
    <property type="entry name" value="Exonuc_VII_L"/>
</dbReference>
<dbReference type="HAMAP" id="MF_00378">
    <property type="entry name" value="Exonuc_7_L"/>
    <property type="match status" value="1"/>
</dbReference>
<evidence type="ECO:0000256" key="5">
    <source>
        <dbReference type="HAMAP-Rule" id="MF_00378"/>
    </source>
</evidence>
<comment type="subcellular location">
    <subcellularLocation>
        <location evidence="5 6">Cytoplasm</location>
    </subcellularLocation>
</comment>
<evidence type="ECO:0000256" key="4">
    <source>
        <dbReference type="ARBA" id="ARBA00022839"/>
    </source>
</evidence>
<reference evidence="9 10" key="1">
    <citation type="submission" date="2023-06" db="EMBL/GenBank/DDBJ databases">
        <title>Alteromonas sp. ASW11-36 isolated from intertidal sand.</title>
        <authorList>
            <person name="Li Y."/>
        </authorList>
    </citation>
    <scope>NUCLEOTIDE SEQUENCE [LARGE SCALE GENOMIC DNA]</scope>
    <source>
        <strain evidence="9 10">ASW11-36</strain>
    </source>
</reference>
<dbReference type="Proteomes" id="UP001234343">
    <property type="component" value="Unassembled WGS sequence"/>
</dbReference>
<comment type="catalytic activity">
    <reaction evidence="5 6">
        <text>Exonucleolytic cleavage in either 5'- to 3'- or 3'- to 5'-direction to yield nucleoside 5'-phosphates.</text>
        <dbReference type="EC" id="3.1.11.6"/>
    </reaction>
</comment>
<evidence type="ECO:0000313" key="10">
    <source>
        <dbReference type="Proteomes" id="UP001234343"/>
    </source>
</evidence>
<evidence type="ECO:0000256" key="1">
    <source>
        <dbReference type="ARBA" id="ARBA00022490"/>
    </source>
</evidence>
<dbReference type="Pfam" id="PF02601">
    <property type="entry name" value="Exonuc_VII_L"/>
    <property type="match status" value="1"/>
</dbReference>
<dbReference type="CDD" id="cd04489">
    <property type="entry name" value="ExoVII_LU_OBF"/>
    <property type="match status" value="1"/>
</dbReference>
<sequence length="449" mass="50004">MLKPPSNSRQIYSVTKLNRYVKSLLEAEVGNVWLSAEISNFTAAASGHWYFTLKDSKAQIKSAMFRGANARLKYRPKEGDKVLVRGNLSLYEPRGDYQLIADYMELDGSGDLQAAFEALKAKLNSLGLFAAERKRQIPDIVNTVGVVTSATGAALHDILTVLRRRSPATKVIVYPTQVQGVEAHQHIINAITVANRRSEVDVLIVGRGGGSIEDLWCFNHEQLAYAIAESTLPIISAVGHEVDITIADYVADLRAPTPSAAAEVVSRDVRHQLQAIDTLHRALRQHMRRHLEQAAYRLKTAANGVQRNHPQSKLITQSQRLDEIAARLANAVKRQNNQTQQYLSQLAQRLIRVSPKREIYQHQQRLGQVHMRLQSVVVHRLQKHRQRLAEQAGLLQSLSPLATLSRGYSITQSNCEVVVSSKQVQIGDEIRTQLHDGALVSQVTEIGKS</sequence>